<evidence type="ECO:0000313" key="2">
    <source>
        <dbReference type="EMBL" id="MEJ8567076.1"/>
    </source>
</evidence>
<name>A0AAW9RBW2_9GAMM</name>
<dbReference type="EMBL" id="JAZHOG010000003">
    <property type="protein sequence ID" value="MEJ8567076.1"/>
    <property type="molecule type" value="Genomic_DNA"/>
</dbReference>
<protein>
    <recommendedName>
        <fullName evidence="4">YtxH domain-containing protein</fullName>
    </recommendedName>
</protein>
<dbReference type="RefSeq" id="WP_354694395.1">
    <property type="nucleotide sequence ID" value="NZ_JAZHOG010000003.1"/>
</dbReference>
<proteinExistence type="predicted"/>
<evidence type="ECO:0000256" key="1">
    <source>
        <dbReference type="SAM" id="MobiDB-lite"/>
    </source>
</evidence>
<evidence type="ECO:0008006" key="4">
    <source>
        <dbReference type="Google" id="ProtNLM"/>
    </source>
</evidence>
<feature type="compositionally biased region" description="Polar residues" evidence="1">
    <location>
        <begin position="139"/>
        <end position="151"/>
    </location>
</feature>
<evidence type="ECO:0000313" key="3">
    <source>
        <dbReference type="Proteomes" id="UP001359886"/>
    </source>
</evidence>
<gene>
    <name evidence="2" type="ORF">V3330_05515</name>
</gene>
<feature type="region of interest" description="Disordered" evidence="1">
    <location>
        <begin position="120"/>
        <end position="151"/>
    </location>
</feature>
<accession>A0AAW9RBW2</accession>
<dbReference type="AlphaFoldDB" id="A0AAW9RBW2"/>
<reference evidence="2 3" key="1">
    <citation type="submission" date="2024-02" db="EMBL/GenBank/DDBJ databases">
        <title>A novel Wenzhouxiangellaceae bacterium, isolated from coastal sediments.</title>
        <authorList>
            <person name="Du Z.-J."/>
            <person name="Ye Y.-Q."/>
            <person name="Zhang X.-Y."/>
        </authorList>
    </citation>
    <scope>NUCLEOTIDE SEQUENCE [LARGE SCALE GENOMIC DNA]</scope>
    <source>
        <strain evidence="2 3">CH-27</strain>
    </source>
</reference>
<keyword evidence="3" id="KW-1185">Reference proteome</keyword>
<organism evidence="2 3">
    <name type="scientific">Elongatibacter sediminis</name>
    <dbReference type="NCBI Taxonomy" id="3119006"/>
    <lineage>
        <taxon>Bacteria</taxon>
        <taxon>Pseudomonadati</taxon>
        <taxon>Pseudomonadota</taxon>
        <taxon>Gammaproteobacteria</taxon>
        <taxon>Chromatiales</taxon>
        <taxon>Wenzhouxiangellaceae</taxon>
        <taxon>Elongatibacter</taxon>
    </lineage>
</organism>
<dbReference type="Proteomes" id="UP001359886">
    <property type="component" value="Unassembled WGS sequence"/>
</dbReference>
<comment type="caution">
    <text evidence="2">The sequence shown here is derived from an EMBL/GenBank/DDBJ whole genome shotgun (WGS) entry which is preliminary data.</text>
</comment>
<sequence>MKESTPPSGRRQLARDATILQLKLLIDGFRDALLIPLSLGAALIGLIRGGPNADREYQRVLKLGRRSDRWINLFGHQPPSHRSHPGGSLDTLLDRVEDVVTEQYRKGRDADEARAAIRAALARDEPVNSGEPATGCSGNGETESGPQQRGQ</sequence>